<evidence type="ECO:0000313" key="2">
    <source>
        <dbReference type="Proteomes" id="UP001151760"/>
    </source>
</evidence>
<name>A0ABQ5J5F4_9ASTR</name>
<keyword evidence="2" id="KW-1185">Reference proteome</keyword>
<reference evidence="1" key="1">
    <citation type="journal article" date="2022" name="Int. J. Mol. Sci.">
        <title>Draft Genome of Tanacetum Coccineum: Genomic Comparison of Closely Related Tanacetum-Family Plants.</title>
        <authorList>
            <person name="Yamashiro T."/>
            <person name="Shiraishi A."/>
            <person name="Nakayama K."/>
            <person name="Satake H."/>
        </authorList>
    </citation>
    <scope>NUCLEOTIDE SEQUENCE</scope>
</reference>
<comment type="caution">
    <text evidence="1">The sequence shown here is derived from an EMBL/GenBank/DDBJ whole genome shotgun (WGS) entry which is preliminary data.</text>
</comment>
<proteinExistence type="predicted"/>
<gene>
    <name evidence="1" type="ORF">Tco_1124182</name>
</gene>
<sequence length="220" mass="24154">MSTERSKGSTLKQSNAVKPKINPKKGYKIKAAQARFPLLLNIASHSDEIIWKFMRRQEDQLISSLRMGSPFDNQGLNVLIVKRTCALIGTSMDYVILTRATKLMNAPVISSLMATNSEGKSEEDLKDLLSLTVDALKEMDSKGGKISGIWNLRIMLRLLRIGSKKNIIPSGGITCLVAKATEDEAVYGTEDWGMSTSKNINKLVLKANWLGGLPSKDISA</sequence>
<evidence type="ECO:0000313" key="1">
    <source>
        <dbReference type="EMBL" id="GJU07752.1"/>
    </source>
</evidence>
<reference evidence="1" key="2">
    <citation type="submission" date="2022-01" db="EMBL/GenBank/DDBJ databases">
        <authorList>
            <person name="Yamashiro T."/>
            <person name="Shiraishi A."/>
            <person name="Satake H."/>
            <person name="Nakayama K."/>
        </authorList>
    </citation>
    <scope>NUCLEOTIDE SEQUENCE</scope>
</reference>
<dbReference type="Proteomes" id="UP001151760">
    <property type="component" value="Unassembled WGS sequence"/>
</dbReference>
<organism evidence="1 2">
    <name type="scientific">Tanacetum coccineum</name>
    <dbReference type="NCBI Taxonomy" id="301880"/>
    <lineage>
        <taxon>Eukaryota</taxon>
        <taxon>Viridiplantae</taxon>
        <taxon>Streptophyta</taxon>
        <taxon>Embryophyta</taxon>
        <taxon>Tracheophyta</taxon>
        <taxon>Spermatophyta</taxon>
        <taxon>Magnoliopsida</taxon>
        <taxon>eudicotyledons</taxon>
        <taxon>Gunneridae</taxon>
        <taxon>Pentapetalae</taxon>
        <taxon>asterids</taxon>
        <taxon>campanulids</taxon>
        <taxon>Asterales</taxon>
        <taxon>Asteraceae</taxon>
        <taxon>Asteroideae</taxon>
        <taxon>Anthemideae</taxon>
        <taxon>Anthemidinae</taxon>
        <taxon>Tanacetum</taxon>
    </lineage>
</organism>
<accession>A0ABQ5J5F4</accession>
<dbReference type="EMBL" id="BQNB010021569">
    <property type="protein sequence ID" value="GJU07752.1"/>
    <property type="molecule type" value="Genomic_DNA"/>
</dbReference>
<protein>
    <submittedName>
        <fullName evidence="1">Uncharacterized protein</fullName>
    </submittedName>
</protein>